<proteinExistence type="predicted"/>
<protein>
    <submittedName>
        <fullName evidence="2">Uncharacterized protein</fullName>
    </submittedName>
</protein>
<sequence length="172" mass="18176">MPALALGCPLAIEDADCDVDIPVELDNQLHPQHFAGTLLPQGRSRSCRDPSSSSCFTGSLDESSTRYTHLTRTTSRWTNGLSCSGPSRRSTDTSPSGGKTSPRSSSRTGCGQQSLLVVRRADLVAQMSFVPSSVACVEDALPQYGARHTASGGRLFCDERAVLSSAGHSCSL</sequence>
<evidence type="ECO:0000313" key="3">
    <source>
        <dbReference type="Proteomes" id="UP000292082"/>
    </source>
</evidence>
<gene>
    <name evidence="2" type="ORF">BD310DRAFT_938611</name>
</gene>
<evidence type="ECO:0000256" key="1">
    <source>
        <dbReference type="SAM" id="MobiDB-lite"/>
    </source>
</evidence>
<dbReference type="EMBL" id="ML145222">
    <property type="protein sequence ID" value="TBU53164.1"/>
    <property type="molecule type" value="Genomic_DNA"/>
</dbReference>
<keyword evidence="3" id="KW-1185">Reference proteome</keyword>
<feature type="region of interest" description="Disordered" evidence="1">
    <location>
        <begin position="78"/>
        <end position="111"/>
    </location>
</feature>
<dbReference type="Proteomes" id="UP000292082">
    <property type="component" value="Unassembled WGS sequence"/>
</dbReference>
<name>A0A4Q9PE43_9APHY</name>
<organism evidence="2 3">
    <name type="scientific">Dichomitus squalens</name>
    <dbReference type="NCBI Taxonomy" id="114155"/>
    <lineage>
        <taxon>Eukaryota</taxon>
        <taxon>Fungi</taxon>
        <taxon>Dikarya</taxon>
        <taxon>Basidiomycota</taxon>
        <taxon>Agaricomycotina</taxon>
        <taxon>Agaricomycetes</taxon>
        <taxon>Polyporales</taxon>
        <taxon>Polyporaceae</taxon>
        <taxon>Dichomitus</taxon>
    </lineage>
</organism>
<evidence type="ECO:0000313" key="2">
    <source>
        <dbReference type="EMBL" id="TBU53164.1"/>
    </source>
</evidence>
<accession>A0A4Q9PE43</accession>
<dbReference type="AlphaFoldDB" id="A0A4Q9PE43"/>
<reference evidence="2 3" key="1">
    <citation type="submission" date="2019-01" db="EMBL/GenBank/DDBJ databases">
        <title>Draft genome sequences of three monokaryotic isolates of the white-rot basidiomycete fungus Dichomitus squalens.</title>
        <authorList>
            <consortium name="DOE Joint Genome Institute"/>
            <person name="Lopez S.C."/>
            <person name="Andreopoulos B."/>
            <person name="Pangilinan J."/>
            <person name="Lipzen A."/>
            <person name="Riley R."/>
            <person name="Ahrendt S."/>
            <person name="Ng V."/>
            <person name="Barry K."/>
            <person name="Daum C."/>
            <person name="Grigoriev I.V."/>
            <person name="Hilden K.S."/>
            <person name="Makela M.R."/>
            <person name="de Vries R.P."/>
        </authorList>
    </citation>
    <scope>NUCLEOTIDE SEQUENCE [LARGE SCALE GENOMIC DNA]</scope>
    <source>
        <strain evidence="2 3">CBS 464.89</strain>
    </source>
</reference>